<organism evidence="12 13">
    <name type="scientific">Rhodanobacter aciditrophus</name>
    <dbReference type="NCBI Taxonomy" id="1623218"/>
    <lineage>
        <taxon>Bacteria</taxon>
        <taxon>Pseudomonadati</taxon>
        <taxon>Pseudomonadota</taxon>
        <taxon>Gammaproteobacteria</taxon>
        <taxon>Lysobacterales</taxon>
        <taxon>Rhodanobacteraceae</taxon>
        <taxon>Rhodanobacter</taxon>
    </lineage>
</organism>
<dbReference type="Pfam" id="PF02878">
    <property type="entry name" value="PGM_PMM_I"/>
    <property type="match status" value="1"/>
</dbReference>
<comment type="caution">
    <text evidence="12">The sequence shown here is derived from an EMBL/GenBank/DDBJ whole genome shotgun (WGS) entry which is preliminary data.</text>
</comment>
<dbReference type="InterPro" id="IPR005843">
    <property type="entry name" value="A-D-PHexomutase_C"/>
</dbReference>
<dbReference type="InterPro" id="IPR016055">
    <property type="entry name" value="A-D-PHexomutase_a/b/a-I/II/III"/>
</dbReference>
<dbReference type="Pfam" id="PF00408">
    <property type="entry name" value="PGM_PMM_IV"/>
    <property type="match status" value="1"/>
</dbReference>
<dbReference type="RefSeq" id="WP_377366846.1">
    <property type="nucleotide sequence ID" value="NZ_JBHTMN010000010.1"/>
</dbReference>
<keyword evidence="3" id="KW-0597">Phosphoprotein</keyword>
<name>A0ABW4B1Y0_9GAMM</name>
<keyword evidence="4 7" id="KW-0479">Metal-binding</keyword>
<keyword evidence="13" id="KW-1185">Reference proteome</keyword>
<evidence type="ECO:0000256" key="5">
    <source>
        <dbReference type="ARBA" id="ARBA00022842"/>
    </source>
</evidence>
<dbReference type="Pfam" id="PF02880">
    <property type="entry name" value="PGM_PMM_III"/>
    <property type="match status" value="1"/>
</dbReference>
<evidence type="ECO:0000256" key="3">
    <source>
        <dbReference type="ARBA" id="ARBA00022553"/>
    </source>
</evidence>
<accession>A0ABW4B1Y0</accession>
<dbReference type="PANTHER" id="PTHR42946">
    <property type="entry name" value="PHOSPHOHEXOSE MUTASE"/>
    <property type="match status" value="1"/>
</dbReference>
<feature type="domain" description="Alpha-D-phosphohexomutase C-terminal" evidence="8">
    <location>
        <begin position="422"/>
        <end position="472"/>
    </location>
</feature>
<keyword evidence="6" id="KW-0413">Isomerase</keyword>
<evidence type="ECO:0000256" key="1">
    <source>
        <dbReference type="ARBA" id="ARBA00001946"/>
    </source>
</evidence>
<dbReference type="PANTHER" id="PTHR42946:SF1">
    <property type="entry name" value="PHOSPHOGLUCOMUTASE (ALPHA-D-GLUCOSE-1,6-BISPHOSPHATE-DEPENDENT)"/>
    <property type="match status" value="1"/>
</dbReference>
<feature type="domain" description="Alpha-D-phosphohexomutase alpha/beta/alpha" evidence="10">
    <location>
        <begin position="163"/>
        <end position="257"/>
    </location>
</feature>
<evidence type="ECO:0000313" key="12">
    <source>
        <dbReference type="EMBL" id="MFD1383506.1"/>
    </source>
</evidence>
<comment type="cofactor">
    <cofactor evidence="1">
        <name>Mg(2+)</name>
        <dbReference type="ChEBI" id="CHEBI:18420"/>
    </cofactor>
</comment>
<evidence type="ECO:0000313" key="13">
    <source>
        <dbReference type="Proteomes" id="UP001597059"/>
    </source>
</evidence>
<comment type="similarity">
    <text evidence="2 7">Belongs to the phosphohexose mutase family.</text>
</comment>
<evidence type="ECO:0000256" key="7">
    <source>
        <dbReference type="RuleBase" id="RU004326"/>
    </source>
</evidence>
<evidence type="ECO:0000259" key="11">
    <source>
        <dbReference type="Pfam" id="PF02880"/>
    </source>
</evidence>
<dbReference type="InterPro" id="IPR036900">
    <property type="entry name" value="A-D-PHexomutase_C_sf"/>
</dbReference>
<evidence type="ECO:0000256" key="6">
    <source>
        <dbReference type="ARBA" id="ARBA00023235"/>
    </source>
</evidence>
<dbReference type="SUPFAM" id="SSF55957">
    <property type="entry name" value="Phosphoglucomutase, C-terminal domain"/>
    <property type="match status" value="1"/>
</dbReference>
<evidence type="ECO:0000259" key="9">
    <source>
        <dbReference type="Pfam" id="PF02878"/>
    </source>
</evidence>
<evidence type="ECO:0000256" key="4">
    <source>
        <dbReference type="ARBA" id="ARBA00022723"/>
    </source>
</evidence>
<dbReference type="InterPro" id="IPR016066">
    <property type="entry name" value="A-D-PHexomutase_CS"/>
</dbReference>
<feature type="domain" description="Alpha-D-phosphohexomutase alpha/beta/alpha" evidence="11">
    <location>
        <begin position="263"/>
        <end position="381"/>
    </location>
</feature>
<dbReference type="InterPro" id="IPR005844">
    <property type="entry name" value="A-D-PHexomutase_a/b/a-I"/>
</dbReference>
<dbReference type="CDD" id="cd03088">
    <property type="entry name" value="ManB"/>
    <property type="match status" value="1"/>
</dbReference>
<dbReference type="EMBL" id="JBHTMN010000010">
    <property type="protein sequence ID" value="MFD1383506.1"/>
    <property type="molecule type" value="Genomic_DNA"/>
</dbReference>
<sequence>MKTLKELSQDGNVSFGTSGVRALVTDLTPQINYAYARAFLTQVCPSARTVAIGIDLRPSSPSIANAMILAAEDLNIEVIFCGELPTPALAYFAMTQQIPSIMVTGSHIPFDRNGFKFYTPQGEITKAHEQAILSSFITLDNPLQGRSPQEVKVDSKALDTFKERYVSIFPDGFMKGKRIGIYEHSSVARDIIKDLLNYFGAEVVSLERTDTFVPIDTEAVSKEDQQKALSWSIEHNLDSILSTDGDGDRPLISDEDGKWLRGDVVGILVSQYLKATHVSCPINANTALEISNPELVTLRTRIGSPYVIEGMEQLASENQGASVIGYEANGGFLTGSSFEVNTSILTPLPTRDSILPMLAILASSVERNKPIRELASSLSARYTASDRIKDIPSDTSKRLISKLISDQTTKLSLIKTISEQDQVDVTNINETDGLRLTLSSQDIVHFRASGNAPELRCYAESESQSRAENLVDISLDWAKTNK</sequence>
<evidence type="ECO:0000259" key="8">
    <source>
        <dbReference type="Pfam" id="PF00408"/>
    </source>
</evidence>
<evidence type="ECO:0000256" key="2">
    <source>
        <dbReference type="ARBA" id="ARBA00010231"/>
    </source>
</evidence>
<dbReference type="InterPro" id="IPR005845">
    <property type="entry name" value="A-D-PHexomutase_a/b/a-II"/>
</dbReference>
<dbReference type="Proteomes" id="UP001597059">
    <property type="component" value="Unassembled WGS sequence"/>
</dbReference>
<dbReference type="Pfam" id="PF02879">
    <property type="entry name" value="PGM_PMM_II"/>
    <property type="match status" value="1"/>
</dbReference>
<dbReference type="Gene3D" id="3.30.310.50">
    <property type="entry name" value="Alpha-D-phosphohexomutase, C-terminal domain"/>
    <property type="match status" value="1"/>
</dbReference>
<dbReference type="InterPro" id="IPR050060">
    <property type="entry name" value="Phosphoglucosamine_mutase"/>
</dbReference>
<dbReference type="PROSITE" id="PS00710">
    <property type="entry name" value="PGM_PMM"/>
    <property type="match status" value="1"/>
</dbReference>
<evidence type="ECO:0000259" key="10">
    <source>
        <dbReference type="Pfam" id="PF02879"/>
    </source>
</evidence>
<proteinExistence type="inferred from homology"/>
<keyword evidence="5 7" id="KW-0460">Magnesium</keyword>
<feature type="domain" description="Alpha-D-phosphohexomutase alpha/beta/alpha" evidence="9">
    <location>
        <begin position="14"/>
        <end position="138"/>
    </location>
</feature>
<protein>
    <submittedName>
        <fullName evidence="12">Phosphomannomutase</fullName>
    </submittedName>
</protein>
<reference evidence="13" key="1">
    <citation type="journal article" date="2019" name="Int. J. Syst. Evol. Microbiol.">
        <title>The Global Catalogue of Microorganisms (GCM) 10K type strain sequencing project: providing services to taxonomists for standard genome sequencing and annotation.</title>
        <authorList>
            <consortium name="The Broad Institute Genomics Platform"/>
            <consortium name="The Broad Institute Genome Sequencing Center for Infectious Disease"/>
            <person name="Wu L."/>
            <person name="Ma J."/>
        </authorList>
    </citation>
    <scope>NUCLEOTIDE SEQUENCE [LARGE SCALE GENOMIC DNA]</scope>
    <source>
        <strain evidence="13">JCM 30774</strain>
    </source>
</reference>
<gene>
    <name evidence="12" type="ORF">ACFQ45_09020</name>
</gene>
<dbReference type="InterPro" id="IPR005846">
    <property type="entry name" value="A-D-PHexomutase_a/b/a-III"/>
</dbReference>
<dbReference type="Gene3D" id="3.40.120.10">
    <property type="entry name" value="Alpha-D-Glucose-1,6-Bisphosphate, subunit A, domain 3"/>
    <property type="match status" value="3"/>
</dbReference>
<dbReference type="SUPFAM" id="SSF53738">
    <property type="entry name" value="Phosphoglucomutase, first 3 domains"/>
    <property type="match status" value="3"/>
</dbReference>